<dbReference type="PANTHER" id="PTHR22855">
    <property type="entry name" value="ACETYL, PROPIONYL, PYRUVATE, AND GLUTACONYL CARBOXYLASE-RELATED"/>
    <property type="match status" value="1"/>
</dbReference>
<keyword evidence="5" id="KW-0378">Hydrolase</keyword>
<dbReference type="GO" id="GO:0016779">
    <property type="term" value="F:nucleotidyltransferase activity"/>
    <property type="evidence" value="ECO:0007669"/>
    <property type="project" value="UniProtKB-KW"/>
</dbReference>
<comment type="pathway">
    <text evidence="6">Amino-acid degradation; L-leucine degradation; (S)-3-hydroxy-3-methylglutaryl-CoA from 3-isovaleryl-CoA: step 2/3.</text>
</comment>
<dbReference type="PANTHER" id="PTHR22855:SF47">
    <property type="entry name" value="METHYLCROTONOYL-COA CARBOXYLASE"/>
    <property type="match status" value="1"/>
</dbReference>
<dbReference type="GO" id="GO:0006552">
    <property type="term" value="P:L-leucine catabolic process"/>
    <property type="evidence" value="ECO:0000318"/>
    <property type="project" value="GO_Central"/>
</dbReference>
<evidence type="ECO:0000256" key="7">
    <source>
        <dbReference type="ARBA" id="ARBA00026116"/>
    </source>
</evidence>
<dbReference type="OMA" id="FAYIEGQ"/>
<evidence type="ECO:0000256" key="9">
    <source>
        <dbReference type="ARBA" id="ARBA00031237"/>
    </source>
</evidence>
<comment type="catalytic activity">
    <reaction evidence="11">
        <text>3-methylbut-2-enoyl-CoA + hydrogencarbonate + ATP = 3-methyl-(2E)-glutaconyl-CoA + ADP + phosphate + H(+)</text>
        <dbReference type="Rhea" id="RHEA:13589"/>
        <dbReference type="ChEBI" id="CHEBI:15378"/>
        <dbReference type="ChEBI" id="CHEBI:17544"/>
        <dbReference type="ChEBI" id="CHEBI:30616"/>
        <dbReference type="ChEBI" id="CHEBI:43474"/>
        <dbReference type="ChEBI" id="CHEBI:57344"/>
        <dbReference type="ChEBI" id="CHEBI:57346"/>
        <dbReference type="ChEBI" id="CHEBI:456216"/>
        <dbReference type="EC" id="6.4.1.4"/>
    </reaction>
</comment>
<keyword evidence="3" id="KW-0540">Nuclease</keyword>
<reference evidence="14" key="2">
    <citation type="submission" date="2025-08" db="UniProtKB">
        <authorList>
            <consortium name="Ensembl"/>
        </authorList>
    </citation>
    <scope>IDENTIFICATION</scope>
</reference>
<dbReference type="Gene3D" id="2.30.30.850">
    <property type="match status" value="1"/>
</dbReference>
<dbReference type="PROSITE" id="PS50980">
    <property type="entry name" value="COA_CT_NTER"/>
    <property type="match status" value="1"/>
</dbReference>
<dbReference type="InterPro" id="IPR029045">
    <property type="entry name" value="ClpP/crotonase-like_dom_sf"/>
</dbReference>
<sequence>MWTCILMRKAFFNANMHLFPRLAGAPTYSLKSQMQNKISFTKKVQILCSPPQVRGISDFIQDGALPSSGAKSRKSKNSWSFPVLDGTIKMEQMDRTEANLRNSEACIQRYLELLGESHQREERDIIRHTQRHGKLLVRERLRLVLDDDDFFELSPLAGYDLPYGTISNAGCLTGIGKVCGIWCMLIANDATVKGGTMYPITVKKHLRAQAIATMNRLPTVYLVDSGGAFLPLQAEIFPDSCHGGRIFYNIAVMSSMKIPQVAVVCGSCIAGATYIPSIADESIIIDKIGSMFIAGPPLVKAATGENISVEELGGATLHSRISGGIDYVTSTEEEAYERTRHIVMTLKCEEPSKEPVGYDDPLYSPEELKALAPQNYECSLDVKLILSRLIDGSRFQEFKAEYGTTLVTGFAHVKGHLVGLVASNGELSYQASLKGSHFVRLCRHRNVPLLFLLNTVPQTSACTSPAQAEDLGRRCKAQACMMATIACAEVPKITLVIGGNFGNDSYAMCGRSFDPNFLFLWPNARVALVDYRSLTTDFLEGDEHFSMDKSTRKNLGKKLEKESSAFYSSARLWDDGVILPQRSREELQHKLRELHESGAAVQTGPLDFSLHDLNPGDKVYIKNFKRTGATQPSWEGPFQILLTTPTSIKIGERDSWIHCSHVKKASSAETD</sequence>
<dbReference type="AlphaFoldDB" id="A0A5F8HFK8"/>
<dbReference type="InterPro" id="IPR040643">
    <property type="entry name" value="MLVIN_C"/>
</dbReference>
<evidence type="ECO:0000256" key="6">
    <source>
        <dbReference type="ARBA" id="ARBA00025711"/>
    </source>
</evidence>
<dbReference type="Gene3D" id="3.90.226.10">
    <property type="entry name" value="2-enoyl-CoA Hydratase, Chain A, domain 1"/>
    <property type="match status" value="2"/>
</dbReference>
<gene>
    <name evidence="14" type="primary">LOC100030370</name>
</gene>
<dbReference type="GO" id="GO:1905202">
    <property type="term" value="C:methylcrotonoyl-CoA carboxylase complex"/>
    <property type="evidence" value="ECO:0000318"/>
    <property type="project" value="GO_Central"/>
</dbReference>
<dbReference type="STRING" id="13616.ENSMODP00000058870"/>
<dbReference type="Proteomes" id="UP000002280">
    <property type="component" value="Chromosome 2"/>
</dbReference>
<dbReference type="Ensembl" id="ENSMODT00000063456.1">
    <property type="protein sequence ID" value="ENSMODP00000058870.1"/>
    <property type="gene ID" value="ENSMODG00000000721.4"/>
</dbReference>
<evidence type="ECO:0000259" key="13">
    <source>
        <dbReference type="PROSITE" id="PS50989"/>
    </source>
</evidence>
<evidence type="ECO:0000259" key="12">
    <source>
        <dbReference type="PROSITE" id="PS50980"/>
    </source>
</evidence>
<dbReference type="Bgee" id="ENSMODG00000000721">
    <property type="expression patterns" value="Expressed in liver and 19 other cell types or tissues"/>
</dbReference>
<evidence type="ECO:0000313" key="14">
    <source>
        <dbReference type="Ensembl" id="ENSMODP00000058870.1"/>
    </source>
</evidence>
<keyword evidence="2" id="KW-0548">Nucleotidyltransferase</keyword>
<reference evidence="14 15" key="1">
    <citation type="journal article" date="2007" name="Nature">
        <title>Genome of the marsupial Monodelphis domestica reveals innovation in non-coding sequences.</title>
        <authorList>
            <person name="Mikkelsen T.S."/>
            <person name="Wakefield M.J."/>
            <person name="Aken B."/>
            <person name="Amemiya C.T."/>
            <person name="Chang J.L."/>
            <person name="Duke S."/>
            <person name="Garber M."/>
            <person name="Gentles A.J."/>
            <person name="Goodstadt L."/>
            <person name="Heger A."/>
            <person name="Jurka J."/>
            <person name="Kamal M."/>
            <person name="Mauceli E."/>
            <person name="Searle S.M."/>
            <person name="Sharpe T."/>
            <person name="Baker M.L."/>
            <person name="Batzer M.A."/>
            <person name="Benos P.V."/>
            <person name="Belov K."/>
            <person name="Clamp M."/>
            <person name="Cook A."/>
            <person name="Cuff J."/>
            <person name="Das R."/>
            <person name="Davidow L."/>
            <person name="Deakin J.E."/>
            <person name="Fazzari M.J."/>
            <person name="Glass J.L."/>
            <person name="Grabherr M."/>
            <person name="Greally J.M."/>
            <person name="Gu W."/>
            <person name="Hore T.A."/>
            <person name="Huttley G.A."/>
            <person name="Kleber M."/>
            <person name="Jirtle R.L."/>
            <person name="Koina E."/>
            <person name="Lee J.T."/>
            <person name="Mahony S."/>
            <person name="Marra M.A."/>
            <person name="Miller R.D."/>
            <person name="Nicholls R.D."/>
            <person name="Oda M."/>
            <person name="Papenfuss A.T."/>
            <person name="Parra Z.E."/>
            <person name="Pollock D.D."/>
            <person name="Ray D.A."/>
            <person name="Schein J.E."/>
            <person name="Speed T.P."/>
            <person name="Thompson K."/>
            <person name="VandeBerg J.L."/>
            <person name="Wade C.M."/>
            <person name="Walker J.A."/>
            <person name="Waters P.D."/>
            <person name="Webber C."/>
            <person name="Weidman J.R."/>
            <person name="Xie X."/>
            <person name="Zody M.C."/>
            <person name="Baldwin J."/>
            <person name="Abdouelleil A."/>
            <person name="Abdulkadir J."/>
            <person name="Abebe A."/>
            <person name="Abera B."/>
            <person name="Abreu J."/>
            <person name="Acer S.C."/>
            <person name="Aftuck L."/>
            <person name="Alexander A."/>
            <person name="An P."/>
            <person name="Anderson E."/>
            <person name="Anderson S."/>
            <person name="Arachi H."/>
            <person name="Azer M."/>
            <person name="Bachantsang P."/>
            <person name="Barry A."/>
            <person name="Bayul T."/>
            <person name="Berlin A."/>
            <person name="Bessette D."/>
            <person name="Bloom T."/>
            <person name="Bloom T."/>
            <person name="Boguslavskiy L."/>
            <person name="Bonnet C."/>
            <person name="Boukhgalter B."/>
            <person name="Bourzgui I."/>
            <person name="Brown A."/>
            <person name="Cahill P."/>
            <person name="Channer S."/>
            <person name="Cheshatsang Y."/>
            <person name="Chuda L."/>
            <person name="Citroen M."/>
            <person name="Collymore A."/>
            <person name="Cooke P."/>
            <person name="Costello M."/>
            <person name="D'Aco K."/>
            <person name="Daza R."/>
            <person name="De Haan G."/>
            <person name="DeGray S."/>
            <person name="DeMaso C."/>
            <person name="Dhargay N."/>
            <person name="Dooley K."/>
            <person name="Dooley E."/>
            <person name="Doricent M."/>
            <person name="Dorje P."/>
            <person name="Dorjee K."/>
            <person name="Dupes A."/>
            <person name="Elong R."/>
            <person name="Falk J."/>
            <person name="Farina A."/>
            <person name="Faro S."/>
            <person name="Ferguson D."/>
            <person name="Fisher S."/>
            <person name="Foley C.D."/>
            <person name="Franke A."/>
            <person name="Friedrich D."/>
            <person name="Gadbois L."/>
            <person name="Gearin G."/>
            <person name="Gearin C.R."/>
            <person name="Giannoukos G."/>
            <person name="Goode T."/>
            <person name="Graham J."/>
            <person name="Grandbois E."/>
            <person name="Grewal S."/>
            <person name="Gyaltsen K."/>
            <person name="Hafez N."/>
            <person name="Hagos B."/>
            <person name="Hall J."/>
            <person name="Henson C."/>
            <person name="Hollinger A."/>
            <person name="Honan T."/>
            <person name="Huard M.D."/>
            <person name="Hughes L."/>
            <person name="Hurhula B."/>
            <person name="Husby M.E."/>
            <person name="Kamat A."/>
            <person name="Kanga B."/>
            <person name="Kashin S."/>
            <person name="Khazanovich D."/>
            <person name="Kisner P."/>
            <person name="Lance K."/>
            <person name="Lara M."/>
            <person name="Lee W."/>
            <person name="Lennon N."/>
            <person name="Letendre F."/>
            <person name="LeVine R."/>
            <person name="Lipovsky A."/>
            <person name="Liu X."/>
            <person name="Liu J."/>
            <person name="Liu S."/>
            <person name="Lokyitsang T."/>
            <person name="Lokyitsang Y."/>
            <person name="Lubonja R."/>
            <person name="Lui A."/>
            <person name="MacDonald P."/>
            <person name="Magnisalis V."/>
            <person name="Maru K."/>
            <person name="Matthews C."/>
            <person name="McCusker W."/>
            <person name="McDonough S."/>
            <person name="Mehta T."/>
            <person name="Meldrim J."/>
            <person name="Meneus L."/>
            <person name="Mihai O."/>
            <person name="Mihalev A."/>
            <person name="Mihova T."/>
            <person name="Mittelman R."/>
            <person name="Mlenga V."/>
            <person name="Montmayeur A."/>
            <person name="Mulrain L."/>
            <person name="Navidi A."/>
            <person name="Naylor J."/>
            <person name="Negash T."/>
            <person name="Nguyen T."/>
            <person name="Nguyen N."/>
            <person name="Nicol R."/>
            <person name="Norbu C."/>
            <person name="Norbu N."/>
            <person name="Novod N."/>
            <person name="O'Neill B."/>
            <person name="Osman S."/>
            <person name="Markiewicz E."/>
            <person name="Oyono O.L."/>
            <person name="Patti C."/>
            <person name="Phunkhang P."/>
            <person name="Pierre F."/>
            <person name="Priest M."/>
            <person name="Raghuraman S."/>
            <person name="Rege F."/>
            <person name="Reyes R."/>
            <person name="Rise C."/>
            <person name="Rogov P."/>
            <person name="Ross K."/>
            <person name="Ryan E."/>
            <person name="Settipalli S."/>
            <person name="Shea T."/>
            <person name="Sherpa N."/>
            <person name="Shi L."/>
            <person name="Shih D."/>
            <person name="Sparrow T."/>
            <person name="Spaulding J."/>
            <person name="Stalker J."/>
            <person name="Stange-Thomann N."/>
            <person name="Stavropoulos S."/>
            <person name="Stone C."/>
            <person name="Strader C."/>
            <person name="Tesfaye S."/>
            <person name="Thomson T."/>
            <person name="Thoulutsang Y."/>
            <person name="Thoulutsang D."/>
            <person name="Topham K."/>
            <person name="Topping I."/>
            <person name="Tsamla T."/>
            <person name="Vassiliev H."/>
            <person name="Vo A."/>
            <person name="Wangchuk T."/>
            <person name="Wangdi T."/>
            <person name="Weiand M."/>
            <person name="Wilkinson J."/>
            <person name="Wilson A."/>
            <person name="Yadav S."/>
            <person name="Young G."/>
            <person name="Yu Q."/>
            <person name="Zembek L."/>
            <person name="Zhong D."/>
            <person name="Zimmer A."/>
            <person name="Zwirko Z."/>
            <person name="Jaffe D.B."/>
            <person name="Alvarez P."/>
            <person name="Brockman W."/>
            <person name="Butler J."/>
            <person name="Chin C."/>
            <person name="Gnerre S."/>
            <person name="MacCallum I."/>
            <person name="Graves J.A."/>
            <person name="Ponting C.P."/>
            <person name="Breen M."/>
            <person name="Samollow P.B."/>
            <person name="Lander E.S."/>
            <person name="Lindblad-Toh K."/>
        </authorList>
    </citation>
    <scope>NUCLEOTIDE SEQUENCE [LARGE SCALE GENOMIC DNA]</scope>
</reference>
<dbReference type="EC" id="6.4.1.4" evidence="7"/>
<evidence type="ECO:0000313" key="15">
    <source>
        <dbReference type="Proteomes" id="UP000002280"/>
    </source>
</evidence>
<organism evidence="14 15">
    <name type="scientific">Monodelphis domestica</name>
    <name type="common">Gray short-tailed opossum</name>
    <dbReference type="NCBI Taxonomy" id="13616"/>
    <lineage>
        <taxon>Eukaryota</taxon>
        <taxon>Metazoa</taxon>
        <taxon>Chordata</taxon>
        <taxon>Craniata</taxon>
        <taxon>Vertebrata</taxon>
        <taxon>Euteleostomi</taxon>
        <taxon>Mammalia</taxon>
        <taxon>Metatheria</taxon>
        <taxon>Didelphimorphia</taxon>
        <taxon>Didelphidae</taxon>
        <taxon>Monodelphis</taxon>
    </lineage>
</organism>
<evidence type="ECO:0000256" key="10">
    <source>
        <dbReference type="ARBA" id="ARBA00031404"/>
    </source>
</evidence>
<reference evidence="14" key="3">
    <citation type="submission" date="2025-09" db="UniProtKB">
        <authorList>
            <consortium name="Ensembl"/>
        </authorList>
    </citation>
    <scope>IDENTIFICATION</scope>
</reference>
<dbReference type="GO" id="GO:0016787">
    <property type="term" value="F:hydrolase activity"/>
    <property type="evidence" value="ECO:0007669"/>
    <property type="project" value="UniProtKB-KW"/>
</dbReference>
<dbReference type="Pfam" id="PF01039">
    <property type="entry name" value="Carboxyl_trans"/>
    <property type="match status" value="1"/>
</dbReference>
<dbReference type="InterPro" id="IPR034733">
    <property type="entry name" value="AcCoA_carboxyl_beta"/>
</dbReference>
<evidence type="ECO:0000256" key="3">
    <source>
        <dbReference type="ARBA" id="ARBA00022722"/>
    </source>
</evidence>
<evidence type="ECO:0000256" key="5">
    <source>
        <dbReference type="ARBA" id="ARBA00022801"/>
    </source>
</evidence>
<dbReference type="SUPFAM" id="SSF52096">
    <property type="entry name" value="ClpP/crotonase"/>
    <property type="match status" value="2"/>
</dbReference>
<proteinExistence type="predicted"/>
<dbReference type="UniPathway" id="UPA00363">
    <property type="reaction ID" value="UER00861"/>
</dbReference>
<evidence type="ECO:0000256" key="8">
    <source>
        <dbReference type="ARBA" id="ARBA00031109"/>
    </source>
</evidence>
<keyword evidence="1" id="KW-0808">Transferase</keyword>
<dbReference type="GO" id="GO:0004519">
    <property type="term" value="F:endonuclease activity"/>
    <property type="evidence" value="ECO:0007669"/>
    <property type="project" value="UniProtKB-KW"/>
</dbReference>
<keyword evidence="15" id="KW-1185">Reference proteome</keyword>
<dbReference type="InterPro" id="IPR011762">
    <property type="entry name" value="COA_CT_N"/>
</dbReference>
<evidence type="ECO:0000256" key="1">
    <source>
        <dbReference type="ARBA" id="ARBA00022679"/>
    </source>
</evidence>
<dbReference type="FunFam" id="3.90.226.10:FF:000046">
    <property type="entry name" value="Geranyl-CoA carboxylase beta subunit"/>
    <property type="match status" value="1"/>
</dbReference>
<keyword evidence="4" id="KW-0255">Endonuclease</keyword>
<feature type="domain" description="CoA carboxyltransferase C-terminal" evidence="13">
    <location>
        <begin position="351"/>
        <end position="596"/>
    </location>
</feature>
<dbReference type="InterPro" id="IPR045190">
    <property type="entry name" value="MCCB/AccD1-like"/>
</dbReference>
<accession>A0A5F8HFK8</accession>
<evidence type="ECO:0000256" key="2">
    <source>
        <dbReference type="ARBA" id="ARBA00022695"/>
    </source>
</evidence>
<feature type="domain" description="CoA carboxyltransferase N-terminal" evidence="12">
    <location>
        <begin position="98"/>
        <end position="358"/>
    </location>
</feature>
<name>A0A5F8HFK8_MONDO</name>
<protein>
    <recommendedName>
        <fullName evidence="7">methylcrotonoyl-CoA carboxylase</fullName>
        <ecNumber evidence="7">6.4.1.4</ecNumber>
    </recommendedName>
    <alternativeName>
        <fullName evidence="10">3-methylcrotonyl-CoA carboxylase 2</fullName>
    </alternativeName>
    <alternativeName>
        <fullName evidence="8">3-methylcrotonyl-CoA carboxylase non-biotin-containing subunit</fullName>
    </alternativeName>
    <alternativeName>
        <fullName evidence="9">3-methylcrotonyl-CoA:carbon dioxide ligase subunit beta</fullName>
    </alternativeName>
</protein>
<evidence type="ECO:0000256" key="4">
    <source>
        <dbReference type="ARBA" id="ARBA00022759"/>
    </source>
</evidence>
<dbReference type="PROSITE" id="PS50989">
    <property type="entry name" value="COA_CT_CTER"/>
    <property type="match status" value="1"/>
</dbReference>
<dbReference type="GO" id="GO:0005739">
    <property type="term" value="C:mitochondrion"/>
    <property type="evidence" value="ECO:0000318"/>
    <property type="project" value="GO_Central"/>
</dbReference>
<dbReference type="InParanoid" id="A0A5F8HFK8"/>
<dbReference type="GeneTree" id="ENSGT00940000164186"/>
<dbReference type="InterPro" id="IPR011763">
    <property type="entry name" value="COA_CT_C"/>
</dbReference>
<evidence type="ECO:0000256" key="11">
    <source>
        <dbReference type="ARBA" id="ARBA00052347"/>
    </source>
</evidence>
<dbReference type="Pfam" id="PF18697">
    <property type="entry name" value="MLVIN_C"/>
    <property type="match status" value="1"/>
</dbReference>
<dbReference type="GO" id="GO:0004485">
    <property type="term" value="F:methylcrotonoyl-CoA carboxylase activity"/>
    <property type="evidence" value="ECO:0007669"/>
    <property type="project" value="UniProtKB-EC"/>
</dbReference>